<dbReference type="PROSITE" id="PS50977">
    <property type="entry name" value="HTH_TETR_2"/>
    <property type="match status" value="1"/>
</dbReference>
<gene>
    <name evidence="7" type="ORF">EBN03_01595</name>
</gene>
<dbReference type="Pfam" id="PF00440">
    <property type="entry name" value="TetR_N"/>
    <property type="match status" value="1"/>
</dbReference>
<dbReference type="GO" id="GO:0003677">
    <property type="term" value="F:DNA binding"/>
    <property type="evidence" value="ECO:0007669"/>
    <property type="project" value="UniProtKB-UniRule"/>
</dbReference>
<dbReference type="InterPro" id="IPR054129">
    <property type="entry name" value="DesT_TetR_C"/>
</dbReference>
<feature type="domain" description="HTH tetR-type" evidence="6">
    <location>
        <begin position="19"/>
        <end position="79"/>
    </location>
</feature>
<dbReference type="Pfam" id="PF21943">
    <property type="entry name" value="TetR_C_46"/>
    <property type="match status" value="1"/>
</dbReference>
<accession>A0A3M2LBX3</accession>
<dbReference type="Proteomes" id="UP000279275">
    <property type="component" value="Unassembled WGS sequence"/>
</dbReference>
<organism evidence="7 8">
    <name type="scientific">Nocardia stercoris</name>
    <dbReference type="NCBI Taxonomy" id="2483361"/>
    <lineage>
        <taxon>Bacteria</taxon>
        <taxon>Bacillati</taxon>
        <taxon>Actinomycetota</taxon>
        <taxon>Actinomycetes</taxon>
        <taxon>Mycobacteriales</taxon>
        <taxon>Nocardiaceae</taxon>
        <taxon>Nocardia</taxon>
    </lineage>
</organism>
<name>A0A3M2LBX3_9NOCA</name>
<proteinExistence type="predicted"/>
<feature type="region of interest" description="Disordered" evidence="5">
    <location>
        <begin position="1"/>
        <end position="21"/>
    </location>
</feature>
<evidence type="ECO:0000313" key="7">
    <source>
        <dbReference type="EMBL" id="RMI35049.1"/>
    </source>
</evidence>
<sequence>MSRVSGTESTAKRARLSPEERRKQLIGVGHEMLRERPLGDITVAAVTAQAGVSRALLFHYFPTLEDYHRAILHNANAELLDHVRPNPALAPLDMLRDSMERFIGYVEHNQTAYHAMLRGPASASPVVVEQAEDTRGKIAEMLFAVVPIDAADPDRPRLELAVRGWIAYLEQVVLTWLAEPTITREQLIDLFVRSLPALTLTPQIAAILATDLPEISPPATE</sequence>
<keyword evidence="8" id="KW-1185">Reference proteome</keyword>
<dbReference type="OrthoDB" id="8479950at2"/>
<protein>
    <submittedName>
        <fullName evidence="7">TetR/AcrR family transcriptional regulator</fullName>
    </submittedName>
</protein>
<evidence type="ECO:0000256" key="1">
    <source>
        <dbReference type="ARBA" id="ARBA00023015"/>
    </source>
</evidence>
<feature type="DNA-binding region" description="H-T-H motif" evidence="4">
    <location>
        <begin position="42"/>
        <end position="61"/>
    </location>
</feature>
<evidence type="ECO:0000256" key="2">
    <source>
        <dbReference type="ARBA" id="ARBA00023125"/>
    </source>
</evidence>
<dbReference type="InterPro" id="IPR009057">
    <property type="entry name" value="Homeodomain-like_sf"/>
</dbReference>
<dbReference type="SUPFAM" id="SSF46689">
    <property type="entry name" value="Homeodomain-like"/>
    <property type="match status" value="1"/>
</dbReference>
<evidence type="ECO:0000256" key="4">
    <source>
        <dbReference type="PROSITE-ProRule" id="PRU00335"/>
    </source>
</evidence>
<dbReference type="Gene3D" id="1.10.357.10">
    <property type="entry name" value="Tetracycline Repressor, domain 2"/>
    <property type="match status" value="1"/>
</dbReference>
<dbReference type="InterPro" id="IPR001647">
    <property type="entry name" value="HTH_TetR"/>
</dbReference>
<comment type="caution">
    <text evidence="7">The sequence shown here is derived from an EMBL/GenBank/DDBJ whole genome shotgun (WGS) entry which is preliminary data.</text>
</comment>
<dbReference type="AlphaFoldDB" id="A0A3M2LBX3"/>
<evidence type="ECO:0000259" key="6">
    <source>
        <dbReference type="PROSITE" id="PS50977"/>
    </source>
</evidence>
<keyword evidence="2 4" id="KW-0238">DNA-binding</keyword>
<evidence type="ECO:0000256" key="3">
    <source>
        <dbReference type="ARBA" id="ARBA00023163"/>
    </source>
</evidence>
<evidence type="ECO:0000313" key="8">
    <source>
        <dbReference type="Proteomes" id="UP000279275"/>
    </source>
</evidence>
<evidence type="ECO:0000256" key="5">
    <source>
        <dbReference type="SAM" id="MobiDB-lite"/>
    </source>
</evidence>
<keyword evidence="1" id="KW-0805">Transcription regulation</keyword>
<keyword evidence="3" id="KW-0804">Transcription</keyword>
<reference evidence="7 8" key="1">
    <citation type="submission" date="2018-10" db="EMBL/GenBank/DDBJ databases">
        <title>Isolation from cow dung.</title>
        <authorList>
            <person name="Ling L."/>
        </authorList>
    </citation>
    <scope>NUCLEOTIDE SEQUENCE [LARGE SCALE GENOMIC DNA]</scope>
    <source>
        <strain evidence="7 8">NEAU-LL90</strain>
    </source>
</reference>
<dbReference type="EMBL" id="RFFH01000001">
    <property type="protein sequence ID" value="RMI35049.1"/>
    <property type="molecule type" value="Genomic_DNA"/>
</dbReference>